<dbReference type="RefSeq" id="WP_148971042.1">
    <property type="nucleotide sequence ID" value="NZ_JBNIKW010000012.1"/>
</dbReference>
<dbReference type="InterPro" id="IPR051534">
    <property type="entry name" value="CBASS_pafABC_assoc_protein"/>
</dbReference>
<reference evidence="3 4" key="1">
    <citation type="submission" date="2019-08" db="EMBL/GenBank/DDBJ databases">
        <title>Bacillus genomes from the desert of Cuatro Cienegas, Coahuila.</title>
        <authorList>
            <person name="Olmedo-Alvarez G."/>
        </authorList>
    </citation>
    <scope>NUCLEOTIDE SEQUENCE [LARGE SCALE GENOMIC DNA]</scope>
    <source>
        <strain evidence="3 4">CH87b_3T</strain>
    </source>
</reference>
<feature type="domain" description="WCX" evidence="2">
    <location>
        <begin position="251"/>
        <end position="324"/>
    </location>
</feature>
<organism evidence="3 4">
    <name type="scientific">Rossellomorea aquimaris</name>
    <dbReference type="NCBI Taxonomy" id="189382"/>
    <lineage>
        <taxon>Bacteria</taxon>
        <taxon>Bacillati</taxon>
        <taxon>Bacillota</taxon>
        <taxon>Bacilli</taxon>
        <taxon>Bacillales</taxon>
        <taxon>Bacillaceae</taxon>
        <taxon>Rossellomorea</taxon>
    </lineage>
</organism>
<evidence type="ECO:0000313" key="4">
    <source>
        <dbReference type="Proteomes" id="UP000324269"/>
    </source>
</evidence>
<evidence type="ECO:0000259" key="2">
    <source>
        <dbReference type="Pfam" id="PF25583"/>
    </source>
</evidence>
<dbReference type="AlphaFoldDB" id="A0A5D4TH62"/>
<accession>A0A5D4TH62</accession>
<dbReference type="STRING" id="189382.BHE18_10050"/>
<dbReference type="Proteomes" id="UP000324269">
    <property type="component" value="Unassembled WGS sequence"/>
</dbReference>
<dbReference type="PROSITE" id="PS52050">
    <property type="entry name" value="WYL"/>
    <property type="match status" value="1"/>
</dbReference>
<dbReference type="EMBL" id="VTEZ01000010">
    <property type="protein sequence ID" value="TYS79530.1"/>
    <property type="molecule type" value="Genomic_DNA"/>
</dbReference>
<dbReference type="Pfam" id="PF13280">
    <property type="entry name" value="WYL"/>
    <property type="match status" value="1"/>
</dbReference>
<gene>
    <name evidence="3" type="ORF">FZC85_20940</name>
</gene>
<protein>
    <submittedName>
        <fullName evidence="3">WYL domain-containing protein</fullName>
    </submittedName>
</protein>
<dbReference type="PANTHER" id="PTHR34580">
    <property type="match status" value="1"/>
</dbReference>
<evidence type="ECO:0000313" key="3">
    <source>
        <dbReference type="EMBL" id="TYS79530.1"/>
    </source>
</evidence>
<comment type="caution">
    <text evidence="3">The sequence shown here is derived from an EMBL/GenBank/DDBJ whole genome shotgun (WGS) entry which is preliminary data.</text>
</comment>
<feature type="domain" description="WYL" evidence="1">
    <location>
        <begin position="150"/>
        <end position="222"/>
    </location>
</feature>
<dbReference type="PANTHER" id="PTHR34580:SF1">
    <property type="entry name" value="PROTEIN PAFC"/>
    <property type="match status" value="1"/>
</dbReference>
<name>A0A5D4TH62_9BACI</name>
<dbReference type="InterPro" id="IPR057727">
    <property type="entry name" value="WCX_dom"/>
</dbReference>
<dbReference type="InterPro" id="IPR026881">
    <property type="entry name" value="WYL_dom"/>
</dbReference>
<dbReference type="OrthoDB" id="9772503at2"/>
<proteinExistence type="predicted"/>
<evidence type="ECO:0000259" key="1">
    <source>
        <dbReference type="Pfam" id="PF13280"/>
    </source>
</evidence>
<dbReference type="Pfam" id="PF25583">
    <property type="entry name" value="WCX"/>
    <property type="match status" value="1"/>
</dbReference>
<sequence>MTRVDNKERVLRLMGILSEETDEDHELSLDDIILRFKQMFGADVKLNKNSLKDDLEHLIRNNFDVTINQEKEGLPKYYSHQYRLFELYELRMLIDAVVSAKFISKKETRQLTGKIKRLTSLHQGKKLHNEIQIDSSIKSESPYIRLAIHDIHEAIAERKMITFQYGRYDVKKQFNLSHEGKLYKVKPYALAWANDFYYLIAYYFEADEIRHYRVDRLRNVEPLSETFPYEPFDVSKYVQSTFHMFAGDEEWIKVSFKNHLINVIIDKFGKDVNIQRDGEDHFILTTKARVSNGLVNWILNFGSQARVVSPPSLVDTVKTEVTKLYSLYHQ</sequence>